<accession>A0A5J6MX87</accession>
<dbReference type="GO" id="GO:0006171">
    <property type="term" value="P:cAMP biosynthetic process"/>
    <property type="evidence" value="ECO:0007669"/>
    <property type="project" value="TreeGrafter"/>
</dbReference>
<keyword evidence="3" id="KW-1185">Reference proteome</keyword>
<dbReference type="EMBL" id="CP042582">
    <property type="protein sequence ID" value="QEX20830.1"/>
    <property type="molecule type" value="Genomic_DNA"/>
</dbReference>
<dbReference type="KEGG" id="hadh:FRZ61_07500"/>
<gene>
    <name evidence="2" type="ORF">FRZ61_07500</name>
</gene>
<dbReference type="CDD" id="cd07302">
    <property type="entry name" value="CHD"/>
    <property type="match status" value="1"/>
</dbReference>
<evidence type="ECO:0000313" key="2">
    <source>
        <dbReference type="EMBL" id="QEX20830.1"/>
    </source>
</evidence>
<reference evidence="2 3" key="1">
    <citation type="submission" date="2019-08" db="EMBL/GenBank/DDBJ databases">
        <title>Hyperibacter terrae gen. nov., sp. nov. and Hyperibacter viscosus sp. nov., two new members in the family Rhodospirillaceae isolated from the rhizosphere of Hypericum perforatum.</title>
        <authorList>
            <person name="Noviana Z."/>
        </authorList>
    </citation>
    <scope>NUCLEOTIDE SEQUENCE [LARGE SCALE GENOMIC DNA]</scope>
    <source>
        <strain evidence="2 3">R5959</strain>
    </source>
</reference>
<dbReference type="Gene3D" id="3.30.70.1230">
    <property type="entry name" value="Nucleotide cyclase"/>
    <property type="match status" value="1"/>
</dbReference>
<dbReference type="SUPFAM" id="SSF55073">
    <property type="entry name" value="Nucleotide cyclase"/>
    <property type="match status" value="1"/>
</dbReference>
<dbReference type="PROSITE" id="PS50125">
    <property type="entry name" value="GUANYLATE_CYCLASE_2"/>
    <property type="match status" value="1"/>
</dbReference>
<dbReference type="InterPro" id="IPR029787">
    <property type="entry name" value="Nucleotide_cyclase"/>
</dbReference>
<evidence type="ECO:0000313" key="3">
    <source>
        <dbReference type="Proteomes" id="UP000325797"/>
    </source>
</evidence>
<evidence type="ECO:0000259" key="1">
    <source>
        <dbReference type="PROSITE" id="PS50125"/>
    </source>
</evidence>
<feature type="domain" description="Guanylate cyclase" evidence="1">
    <location>
        <begin position="220"/>
        <end position="351"/>
    </location>
</feature>
<dbReference type="InterPro" id="IPR050697">
    <property type="entry name" value="Adenylyl/Guanylyl_Cyclase_3/4"/>
</dbReference>
<dbReference type="Proteomes" id="UP000325797">
    <property type="component" value="Chromosome"/>
</dbReference>
<dbReference type="GO" id="GO:0035556">
    <property type="term" value="P:intracellular signal transduction"/>
    <property type="evidence" value="ECO:0007669"/>
    <property type="project" value="InterPro"/>
</dbReference>
<dbReference type="AlphaFoldDB" id="A0A5J6MX87"/>
<dbReference type="PANTHER" id="PTHR43081">
    <property type="entry name" value="ADENYLATE CYCLASE, TERMINAL-DIFFERENTIATION SPECIFIC-RELATED"/>
    <property type="match status" value="1"/>
</dbReference>
<name>A0A5J6MX87_9PROT</name>
<dbReference type="Pfam" id="PF00211">
    <property type="entry name" value="Guanylate_cyc"/>
    <property type="match status" value="1"/>
</dbReference>
<dbReference type="RefSeq" id="WP_151115044.1">
    <property type="nucleotide sequence ID" value="NZ_CP042582.1"/>
</dbReference>
<dbReference type="GO" id="GO:0004016">
    <property type="term" value="F:adenylate cyclase activity"/>
    <property type="evidence" value="ECO:0007669"/>
    <property type="project" value="UniProtKB-ARBA"/>
</dbReference>
<dbReference type="OrthoDB" id="9762462at2"/>
<dbReference type="InterPro" id="IPR001054">
    <property type="entry name" value="A/G_cyclase"/>
</dbReference>
<protein>
    <submittedName>
        <fullName evidence="2">Adenylate cyclase</fullName>
    </submittedName>
</protein>
<sequence length="404" mass="44119">MNPQDIDQIETWLVAAGLAGKAEIKLLEGFCERCRAAGLALSRSIAVIDTLHPIYEGRGFRWRDDGQEEKPIIEYGPTNEGPAAETWQRSPFNHLLTVGANEIRRRIGHGDPIDFSMLDELKAEGHTDYVALVHRLDRDHQIGGMDCVYSSWVTRRPDGFTDGDLAALRRLVPALALAIKSASLARIAGTLVEVYLGRDAGQRVLRGRISRGVADWINAVLWYSDLHNYTSIADSAEPDQIIPFLNDYADLVISAVHEAGGDVLKLIGDGTLAIFNASDPAEACRSALRAEAILRGKIAELNRRRTAENRPVTSVYLGLHIGDVFYGNIGSENRLDFTVVGPAVNEVSRIASMCRSADRSMLVSAAFTAAAPESDRAKLVCVGRYALRGVGRADELFTLDPALL</sequence>
<dbReference type="PANTHER" id="PTHR43081:SF11">
    <property type="entry name" value="BLR2264 PROTEIN"/>
    <property type="match status" value="1"/>
</dbReference>
<organism evidence="2 3">
    <name type="scientific">Hypericibacter adhaerens</name>
    <dbReference type="NCBI Taxonomy" id="2602016"/>
    <lineage>
        <taxon>Bacteria</taxon>
        <taxon>Pseudomonadati</taxon>
        <taxon>Pseudomonadota</taxon>
        <taxon>Alphaproteobacteria</taxon>
        <taxon>Rhodospirillales</taxon>
        <taxon>Dongiaceae</taxon>
        <taxon>Hypericibacter</taxon>
    </lineage>
</organism>
<proteinExistence type="predicted"/>